<organism evidence="2 3">
    <name type="scientific">Listeria fleischmannii 1991</name>
    <dbReference type="NCBI Taxonomy" id="1430899"/>
    <lineage>
        <taxon>Bacteria</taxon>
        <taxon>Bacillati</taxon>
        <taxon>Bacillota</taxon>
        <taxon>Bacilli</taxon>
        <taxon>Bacillales</taxon>
        <taxon>Listeriaceae</taxon>
        <taxon>Listeria</taxon>
    </lineage>
</organism>
<keyword evidence="1" id="KW-1133">Transmembrane helix</keyword>
<keyword evidence="1" id="KW-0812">Transmembrane</keyword>
<keyword evidence="3" id="KW-1185">Reference proteome</keyword>
<feature type="transmembrane region" description="Helical" evidence="1">
    <location>
        <begin position="164"/>
        <end position="192"/>
    </location>
</feature>
<feature type="transmembrane region" description="Helical" evidence="1">
    <location>
        <begin position="212"/>
        <end position="232"/>
    </location>
</feature>
<dbReference type="OrthoDB" id="2287686at2"/>
<dbReference type="Proteomes" id="UP000052258">
    <property type="component" value="Unassembled WGS sequence"/>
</dbReference>
<feature type="transmembrane region" description="Helical" evidence="1">
    <location>
        <begin position="29"/>
        <end position="49"/>
    </location>
</feature>
<protein>
    <submittedName>
        <fullName evidence="2">Maltodextrose utilization membrane protein</fullName>
    </submittedName>
</protein>
<evidence type="ECO:0000313" key="3">
    <source>
        <dbReference type="Proteomes" id="UP000052258"/>
    </source>
</evidence>
<comment type="caution">
    <text evidence="2">The sequence shown here is derived from an EMBL/GenBank/DDBJ whole genome shotgun (WGS) entry which is preliminary data.</text>
</comment>
<proteinExistence type="predicted"/>
<gene>
    <name evidence="2" type="ORF">X560_1348</name>
</gene>
<dbReference type="AlphaFoldDB" id="A0A0J8GEK0"/>
<dbReference type="PATRIC" id="fig|1430899.3.peg.1550"/>
<evidence type="ECO:0000256" key="1">
    <source>
        <dbReference type="SAM" id="Phobius"/>
    </source>
</evidence>
<sequence>MKKPNFPELYFPNIISPKRIFAARKNLSWFKMVFCFILLNAILLIPISLHQAKQNDFEILKWTSGLDSLATNESASQFNGLQIADGKLVSGSEMVFQDTGGVSGVFIPKKSFDASKNAISFDEKRLRVKDASGYSFSLAYPDSAVVTDLEEFINTTWYAQYKPVVFLGMVFVLGTLTLVSSLMLVLFSSICLALTKKSSFSKINSFKEAMNLTLNATGLPTIIAAVLGLIYFDITVMIGIQSLGAVLLIAMTFLKTRFYKEDVRLV</sequence>
<dbReference type="Pfam" id="PF06691">
    <property type="entry name" value="DUF1189"/>
    <property type="match status" value="1"/>
</dbReference>
<name>A0A0J8GEK0_9LIST</name>
<dbReference type="InterPro" id="IPR009574">
    <property type="entry name" value="DUF1189"/>
</dbReference>
<reference evidence="2 3" key="1">
    <citation type="journal article" date="2015" name="Genome Biol. Evol.">
        <title>Comparative Genomics of Listeria Sensu Lato: Genus-Wide Differences in Evolutionary Dynamics and the Progressive Gain of Complex, Potentially Pathogenicity-Related Traits through Lateral Gene Transfer.</title>
        <authorList>
            <person name="Chiara M."/>
            <person name="Caruso M."/>
            <person name="D'Erchia A.M."/>
            <person name="Manzari C."/>
            <person name="Fraccalvieri R."/>
            <person name="Goffredo E."/>
            <person name="Latorre L."/>
            <person name="Miccolupo A."/>
            <person name="Padalino I."/>
            <person name="Santagada G."/>
            <person name="Chiocco D."/>
            <person name="Pesole G."/>
            <person name="Horner D.S."/>
            <person name="Parisi A."/>
        </authorList>
    </citation>
    <scope>NUCLEOTIDE SEQUENCE [LARGE SCALE GENOMIC DNA]</scope>
    <source>
        <strain evidence="2 3">1991</strain>
    </source>
</reference>
<keyword evidence="1" id="KW-0472">Membrane</keyword>
<dbReference type="EMBL" id="AZHO01000019">
    <property type="protein sequence ID" value="KMT59409.1"/>
    <property type="molecule type" value="Genomic_DNA"/>
</dbReference>
<feature type="transmembrane region" description="Helical" evidence="1">
    <location>
        <begin position="238"/>
        <end position="254"/>
    </location>
</feature>
<accession>A0A0J8GEK0</accession>
<evidence type="ECO:0000313" key="2">
    <source>
        <dbReference type="EMBL" id="KMT59409.1"/>
    </source>
</evidence>
<dbReference type="RefSeq" id="WP_007475451.1">
    <property type="nucleotide sequence ID" value="NZ_KQ130615.1"/>
</dbReference>